<evidence type="ECO:0000256" key="7">
    <source>
        <dbReference type="ARBA" id="ARBA00023136"/>
    </source>
</evidence>
<comment type="subcellular location">
    <subcellularLocation>
        <location evidence="1">Cell membrane</location>
        <topology evidence="1">Multi-pass membrane protein</topology>
    </subcellularLocation>
</comment>
<dbReference type="Proteomes" id="UP000525652">
    <property type="component" value="Unassembled WGS sequence"/>
</dbReference>
<feature type="compositionally biased region" description="Low complexity" evidence="8">
    <location>
        <begin position="175"/>
        <end position="186"/>
    </location>
</feature>
<dbReference type="InterPro" id="IPR026392">
    <property type="entry name" value="Exo/Archaeosortase_dom"/>
</dbReference>
<feature type="transmembrane region" description="Helical" evidence="9">
    <location>
        <begin position="68"/>
        <end position="90"/>
    </location>
</feature>
<name>A0A7X1B0C1_9BACT</name>
<keyword evidence="5" id="KW-0378">Hydrolase</keyword>
<keyword evidence="2" id="KW-1003">Cell membrane</keyword>
<dbReference type="GO" id="GO:0006508">
    <property type="term" value="P:proteolysis"/>
    <property type="evidence" value="ECO:0007669"/>
    <property type="project" value="UniProtKB-KW"/>
</dbReference>
<comment type="caution">
    <text evidence="10">The sequence shown here is derived from an EMBL/GenBank/DDBJ whole genome shotgun (WGS) entry which is preliminary data.</text>
</comment>
<reference evidence="10 11" key="1">
    <citation type="submission" date="2020-07" db="EMBL/GenBank/DDBJ databases">
        <authorList>
            <person name="Feng X."/>
        </authorList>
    </citation>
    <scope>NUCLEOTIDE SEQUENCE [LARGE SCALE GENOMIC DNA]</scope>
    <source>
        <strain evidence="10 11">JCM14086</strain>
    </source>
</reference>
<dbReference type="AlphaFoldDB" id="A0A7X1B0C1"/>
<evidence type="ECO:0000313" key="10">
    <source>
        <dbReference type="EMBL" id="MBC2603129.1"/>
    </source>
</evidence>
<feature type="transmembrane region" description="Helical" evidence="9">
    <location>
        <begin position="140"/>
        <end position="158"/>
    </location>
</feature>
<gene>
    <name evidence="10" type="ORF">H5P30_15200</name>
</gene>
<evidence type="ECO:0000256" key="1">
    <source>
        <dbReference type="ARBA" id="ARBA00004651"/>
    </source>
</evidence>
<dbReference type="GO" id="GO:0005886">
    <property type="term" value="C:plasma membrane"/>
    <property type="evidence" value="ECO:0007669"/>
    <property type="project" value="UniProtKB-SubCell"/>
</dbReference>
<evidence type="ECO:0000256" key="4">
    <source>
        <dbReference type="ARBA" id="ARBA00022692"/>
    </source>
</evidence>
<evidence type="ECO:0000256" key="5">
    <source>
        <dbReference type="ARBA" id="ARBA00022801"/>
    </source>
</evidence>
<evidence type="ECO:0000256" key="9">
    <source>
        <dbReference type="SAM" id="Phobius"/>
    </source>
</evidence>
<feature type="transmembrane region" description="Helical" evidence="9">
    <location>
        <begin position="102"/>
        <end position="120"/>
    </location>
</feature>
<evidence type="ECO:0000256" key="3">
    <source>
        <dbReference type="ARBA" id="ARBA00022670"/>
    </source>
</evidence>
<sequence>MKRSFAANRKLIALLCLVSALALSRGSFPLLTDFFIFPVGYLASWTVGTVPELVSGGVQFTSTGTQFLVSQACSGIVFFGLLVAMAALVAPTPRRLIQILPYIYLYAVASNVARIVFWTLILPPLEAFFNPRYLTPGHELAGAIVYLPAAILAQFLLSRHFERKRPEKPEATEVLSDSTSLPDSLS</sequence>
<dbReference type="GO" id="GO:0008233">
    <property type="term" value="F:peptidase activity"/>
    <property type="evidence" value="ECO:0007669"/>
    <property type="project" value="UniProtKB-KW"/>
</dbReference>
<keyword evidence="3" id="KW-0645">Protease</keyword>
<keyword evidence="6 9" id="KW-1133">Transmembrane helix</keyword>
<evidence type="ECO:0000256" key="8">
    <source>
        <dbReference type="SAM" id="MobiDB-lite"/>
    </source>
</evidence>
<dbReference type="EMBL" id="JACHVA010000118">
    <property type="protein sequence ID" value="MBC2603129.1"/>
    <property type="molecule type" value="Genomic_DNA"/>
</dbReference>
<feature type="region of interest" description="Disordered" evidence="8">
    <location>
        <begin position="167"/>
        <end position="186"/>
    </location>
</feature>
<evidence type="ECO:0000256" key="6">
    <source>
        <dbReference type="ARBA" id="ARBA00022989"/>
    </source>
</evidence>
<keyword evidence="4 9" id="KW-0812">Transmembrane</keyword>
<dbReference type="NCBIfam" id="TIGR04178">
    <property type="entry name" value="exo_archaeo"/>
    <property type="match status" value="1"/>
</dbReference>
<evidence type="ECO:0000256" key="2">
    <source>
        <dbReference type="ARBA" id="ARBA00022475"/>
    </source>
</evidence>
<evidence type="ECO:0000313" key="11">
    <source>
        <dbReference type="Proteomes" id="UP000525652"/>
    </source>
</evidence>
<keyword evidence="11" id="KW-1185">Reference proteome</keyword>
<organism evidence="10 11">
    <name type="scientific">Puniceicoccus vermicola</name>
    <dbReference type="NCBI Taxonomy" id="388746"/>
    <lineage>
        <taxon>Bacteria</taxon>
        <taxon>Pseudomonadati</taxon>
        <taxon>Verrucomicrobiota</taxon>
        <taxon>Opitutia</taxon>
        <taxon>Puniceicoccales</taxon>
        <taxon>Puniceicoccaceae</taxon>
        <taxon>Puniceicoccus</taxon>
    </lineage>
</organism>
<keyword evidence="7 9" id="KW-0472">Membrane</keyword>
<dbReference type="RefSeq" id="WP_185693769.1">
    <property type="nucleotide sequence ID" value="NZ_JACHVA010000118.1"/>
</dbReference>
<proteinExistence type="predicted"/>
<accession>A0A7X1B0C1</accession>
<protein>
    <submittedName>
        <fullName evidence="10">Exosortase/archaeosortase family protein</fullName>
    </submittedName>
</protein>